<reference evidence="2 3" key="1">
    <citation type="journal article" date="2015" name="Sci. Rep.">
        <title>The genome of Leishmania panamensis: insights into genomics of the L. (Viannia) subgenus.</title>
        <authorList>
            <person name="Llanes A."/>
            <person name="Restrepo C.M."/>
            <person name="Vecchio G.D."/>
            <person name="Anguizola F.J."/>
            <person name="Lleonart R."/>
        </authorList>
    </citation>
    <scope>NUCLEOTIDE SEQUENCE [LARGE SCALE GENOMIC DNA]</scope>
    <source>
        <strain evidence="2 3">MHOM/PA/94/PSC-1</strain>
    </source>
</reference>
<dbReference type="eggNOG" id="ENOG502SK4J">
    <property type="taxonomic scope" value="Eukaryota"/>
</dbReference>
<dbReference type="KEGG" id="lpan:LPMP_040590"/>
<protein>
    <submittedName>
        <fullName evidence="2">Uncharacterized protein</fullName>
    </submittedName>
</protein>
<evidence type="ECO:0000313" key="2">
    <source>
        <dbReference type="EMBL" id="AIN95383.1"/>
    </source>
</evidence>
<dbReference type="EMBL" id="CP009373">
    <property type="protein sequence ID" value="AIN95383.1"/>
    <property type="molecule type" value="Genomic_DNA"/>
</dbReference>
<feature type="region of interest" description="Disordered" evidence="1">
    <location>
        <begin position="219"/>
        <end position="299"/>
    </location>
</feature>
<dbReference type="AlphaFoldDB" id="A0A088RHL7"/>
<dbReference type="RefSeq" id="XP_010703705.1">
    <property type="nucleotide sequence ID" value="XM_010705403.1"/>
</dbReference>
<proteinExistence type="predicted"/>
<name>A0A088RHL7_LEIPA</name>
<dbReference type="OrthoDB" id="261740at2759"/>
<feature type="compositionally biased region" description="Low complexity" evidence="1">
    <location>
        <begin position="267"/>
        <end position="282"/>
    </location>
</feature>
<accession>A0A088RHL7</accession>
<keyword evidence="3" id="KW-1185">Reference proteome</keyword>
<evidence type="ECO:0000313" key="3">
    <source>
        <dbReference type="Proteomes" id="UP000063063"/>
    </source>
</evidence>
<dbReference type="GeneID" id="22572018"/>
<gene>
    <name evidence="2" type="ORF">LPMP_040590</name>
</gene>
<feature type="region of interest" description="Disordered" evidence="1">
    <location>
        <begin position="316"/>
        <end position="339"/>
    </location>
</feature>
<sequence>MSDEREQAIALLRDLRATATPKFVDSGEALTYLVYKDEALEKAITFLSPAYVKTTPESMQSLRVNHERLANTAIERIFDTHTQVLRSKLAEAEKVADMWKRVALFRGAEEGNSVRHITSAEPALCAPGRVSVSSQVCSTQVGVAATESKTSVPPCALVCEAVREWLADWNLKVQCLVNEKVELWCLSQRCLITHLRINRHEHEVGRPFFGGSLKVLGRRSSARPAPRKINNARLSNGKASCMESGEKSEQGAFAPTVDAPGENLVKSSTVSSQHAAASSVSTPSLPNPGTHLPRGAPSDSPLYVMQTIFLKARTTQLSGNQRTSTSGSPVGPLPHLPHI</sequence>
<dbReference type="VEuPathDB" id="TriTrypDB:LPAL13_000051200"/>
<feature type="compositionally biased region" description="Polar residues" evidence="1">
    <location>
        <begin position="316"/>
        <end position="328"/>
    </location>
</feature>
<dbReference type="VEuPathDB" id="TriTrypDB:LPMP_040590"/>
<organism evidence="2 3">
    <name type="scientific">Leishmania panamensis</name>
    <dbReference type="NCBI Taxonomy" id="5679"/>
    <lineage>
        <taxon>Eukaryota</taxon>
        <taxon>Discoba</taxon>
        <taxon>Euglenozoa</taxon>
        <taxon>Kinetoplastea</taxon>
        <taxon>Metakinetoplastina</taxon>
        <taxon>Trypanosomatida</taxon>
        <taxon>Trypanosomatidae</taxon>
        <taxon>Leishmaniinae</taxon>
        <taxon>Leishmania</taxon>
        <taxon>Leishmania guyanensis species complex</taxon>
    </lineage>
</organism>
<dbReference type="Proteomes" id="UP000063063">
    <property type="component" value="Chromosome 4"/>
</dbReference>
<evidence type="ECO:0000256" key="1">
    <source>
        <dbReference type="SAM" id="MobiDB-lite"/>
    </source>
</evidence>